<dbReference type="OrthoDB" id="2143914at2759"/>
<dbReference type="KEGG" id="sind:105164766"/>
<dbReference type="RefSeq" id="XP_020550835.1">
    <property type="nucleotide sequence ID" value="XM_020695176.1"/>
</dbReference>
<evidence type="ECO:0000256" key="6">
    <source>
        <dbReference type="ARBA" id="ARBA00023242"/>
    </source>
</evidence>
<evidence type="ECO:0000313" key="12">
    <source>
        <dbReference type="RefSeq" id="XP_011081823.1"/>
    </source>
</evidence>
<feature type="compositionally biased region" description="Low complexity" evidence="7">
    <location>
        <begin position="214"/>
        <end position="225"/>
    </location>
</feature>
<keyword evidence="10" id="KW-1185">Reference proteome</keyword>
<feature type="domain" description="HTH myb-type" evidence="9">
    <location>
        <begin position="84"/>
        <end position="139"/>
    </location>
</feature>
<dbReference type="Proteomes" id="UP000504604">
    <property type="component" value="Linkage group LG6"/>
</dbReference>
<dbReference type="InterPro" id="IPR001005">
    <property type="entry name" value="SANT/Myb"/>
</dbReference>
<dbReference type="SMART" id="SM00717">
    <property type="entry name" value="SANT"/>
    <property type="match status" value="3"/>
</dbReference>
<dbReference type="Gene3D" id="1.10.10.60">
    <property type="entry name" value="Homeodomain-like"/>
    <property type="match status" value="3"/>
</dbReference>
<dbReference type="GO" id="GO:0005634">
    <property type="term" value="C:nucleus"/>
    <property type="evidence" value="ECO:0007669"/>
    <property type="project" value="UniProtKB-SubCell"/>
</dbReference>
<feature type="region of interest" description="Disordered" evidence="7">
    <location>
        <begin position="481"/>
        <end position="503"/>
    </location>
</feature>
<feature type="compositionally biased region" description="Acidic residues" evidence="7">
    <location>
        <begin position="226"/>
        <end position="239"/>
    </location>
</feature>
<evidence type="ECO:0000256" key="5">
    <source>
        <dbReference type="ARBA" id="ARBA00023163"/>
    </source>
</evidence>
<proteinExistence type="predicted"/>
<comment type="subcellular location">
    <subcellularLocation>
        <location evidence="1">Nucleus</location>
    </subcellularLocation>
</comment>
<feature type="domain" description="HTH myb-type" evidence="9">
    <location>
        <begin position="32"/>
        <end position="83"/>
    </location>
</feature>
<keyword evidence="5" id="KW-0804">Transcription</keyword>
<feature type="region of interest" description="Disordered" evidence="7">
    <location>
        <begin position="210"/>
        <end position="272"/>
    </location>
</feature>
<dbReference type="PROSITE" id="PS50090">
    <property type="entry name" value="MYB_LIKE"/>
    <property type="match status" value="3"/>
</dbReference>
<keyword evidence="3" id="KW-0805">Transcription regulation</keyword>
<reference evidence="11 12" key="1">
    <citation type="submission" date="2025-04" db="UniProtKB">
        <authorList>
            <consortium name="RefSeq"/>
        </authorList>
    </citation>
    <scope>IDENTIFICATION</scope>
</reference>
<evidence type="ECO:0000259" key="9">
    <source>
        <dbReference type="PROSITE" id="PS51294"/>
    </source>
</evidence>
<dbReference type="PANTHER" id="PTHR45614">
    <property type="entry name" value="MYB PROTEIN-RELATED"/>
    <property type="match status" value="1"/>
</dbReference>
<sequence length="1013" mass="112033">MESDRTSNALSDGTRDGLQRARPLHGRTSGPTRRSTKGQWTPEEDEILRMAVQRFKGKNWKKIAECFKDRTDVQCLHRWQKVLNPDLVKGPWSKEEDEIIIELVNKYGPKKWSTIAQHLPGRIGKQCRERWHNHLNPGINKEAWTQEEELALIRAHQIYGNKWAELTKFLPGRTDNAIKNHWNSSVKKKLDMYLASGLLSQFQGPILLSHPNNSAASSSSKAQQSGEDDRDGAEVEEASECSISQSTNNAINRTEHPSGDYRVTEESSAIPSSEDYRPAFQEVMYAIPAVPCEPGNKFLEHDFSIDWGSFAGKEWQANTNELPDMSLLDLGQESSMFIPSLTGRDNNEPFSTETYMEGASIPMVNMVVGSDTPNPIANSDCNEGYPEVDHDGCPSENFISNSNGPPDTLLRNYSNYQLPYVQSAMLGTSFTEPLPLRTQLPPDVDPLMFGINPDQCNDSSNVNVEQESISPSMHDRFISAKESDCSPSADGSNEAKRSPKRVPANDFVLAPLNDSQCCSSKEKDPAESDELKDSGALFYEPPRFPSLDIPFFSCDLIQSGTDMHQEYSPLGIRQLMISSMTPFKLWDSPSRDGSPESVLKSAAKSFTGTPSILKKRHRDLVSPLSEKRGEKKLECISKQETFSNMINNDLSELEVMFNECIDQKGAMPSLSPKSKGKCEALCMDKENVGPACGQGKHESNECILTSENIISQKEFNISECSDKIPEHTAVAEVKAKGMRKNAMDSAKEFSGILVEHDMNHLLFFSPDRFGIKGDRSIGLSARALGNQYARKIDAVSEHGASLSSAETSCLSVLCSPRLSAKKDGTNLIITTSLQSLSPSEKKAESSSKGVAFENNSIFMETPFKRSIESPSAWKSPWFINSFVPGPRVDTDITIEDIGYFMSPGERSYDAIGLMKQLGEQTAGAFADAQKVLGDETPETLVKAKCSTNQELEKENNHGPNTQTEHHSILASNFMAERRALDFSECGTPAKETGKFASSIGISSPSSYLLKSCR</sequence>
<dbReference type="FunFam" id="1.10.10.60:FF:000324">
    <property type="entry name" value="Transcription factor MYB3R-2"/>
    <property type="match status" value="1"/>
</dbReference>
<evidence type="ECO:0000259" key="8">
    <source>
        <dbReference type="PROSITE" id="PS50090"/>
    </source>
</evidence>
<dbReference type="PANTHER" id="PTHR45614:SF266">
    <property type="entry name" value="TRANSCRIPTION FACTOR MYB3R-4"/>
    <property type="match status" value="1"/>
</dbReference>
<organism evidence="10 12">
    <name type="scientific">Sesamum indicum</name>
    <name type="common">Oriental sesame</name>
    <name type="synonym">Sesamum orientale</name>
    <dbReference type="NCBI Taxonomy" id="4182"/>
    <lineage>
        <taxon>Eukaryota</taxon>
        <taxon>Viridiplantae</taxon>
        <taxon>Streptophyta</taxon>
        <taxon>Embryophyta</taxon>
        <taxon>Tracheophyta</taxon>
        <taxon>Spermatophyta</taxon>
        <taxon>Magnoliopsida</taxon>
        <taxon>eudicotyledons</taxon>
        <taxon>Gunneridae</taxon>
        <taxon>Pentapetalae</taxon>
        <taxon>asterids</taxon>
        <taxon>lamiids</taxon>
        <taxon>Lamiales</taxon>
        <taxon>Pedaliaceae</taxon>
        <taxon>Sesamum</taxon>
    </lineage>
</organism>
<feature type="compositionally biased region" description="Polar residues" evidence="7">
    <location>
        <begin position="29"/>
        <end position="39"/>
    </location>
</feature>
<feature type="compositionally biased region" description="Polar residues" evidence="7">
    <location>
        <begin position="1"/>
        <end position="11"/>
    </location>
</feature>
<dbReference type="FunFam" id="1.10.10.60:FF:000016">
    <property type="entry name" value="Transcriptional activator Myb isoform A"/>
    <property type="match status" value="1"/>
</dbReference>
<dbReference type="PROSITE" id="PS51294">
    <property type="entry name" value="HTH_MYB"/>
    <property type="match status" value="3"/>
</dbReference>
<dbReference type="GeneID" id="105164766"/>
<name>A0A6I9TAW7_SESIN</name>
<dbReference type="InterPro" id="IPR050560">
    <property type="entry name" value="MYB_TF"/>
</dbReference>
<evidence type="ECO:0000313" key="11">
    <source>
        <dbReference type="RefSeq" id="XP_011081822.1"/>
    </source>
</evidence>
<feature type="domain" description="Myb-like" evidence="8">
    <location>
        <begin position="136"/>
        <end position="186"/>
    </location>
</feature>
<dbReference type="RefSeq" id="XP_011081822.1">
    <property type="nucleotide sequence ID" value="XM_011083520.2"/>
</dbReference>
<dbReference type="FunFam" id="1.10.10.60:FF:000010">
    <property type="entry name" value="Transcriptional activator Myb isoform A"/>
    <property type="match status" value="1"/>
</dbReference>
<evidence type="ECO:0000256" key="2">
    <source>
        <dbReference type="ARBA" id="ARBA00022737"/>
    </source>
</evidence>
<dbReference type="InterPro" id="IPR017930">
    <property type="entry name" value="Myb_dom"/>
</dbReference>
<evidence type="ECO:0000313" key="13">
    <source>
        <dbReference type="RefSeq" id="XP_020550835.1"/>
    </source>
</evidence>
<dbReference type="SUPFAM" id="SSF46689">
    <property type="entry name" value="Homeodomain-like"/>
    <property type="match status" value="2"/>
</dbReference>
<feature type="domain" description="Myb-like" evidence="8">
    <location>
        <begin position="84"/>
        <end position="135"/>
    </location>
</feature>
<feature type="domain" description="HTH myb-type" evidence="9">
    <location>
        <begin position="140"/>
        <end position="190"/>
    </location>
</feature>
<evidence type="ECO:0000256" key="3">
    <source>
        <dbReference type="ARBA" id="ARBA00023015"/>
    </source>
</evidence>
<evidence type="ECO:0000256" key="4">
    <source>
        <dbReference type="ARBA" id="ARBA00023125"/>
    </source>
</evidence>
<dbReference type="RefSeq" id="XP_011081823.1">
    <property type="nucleotide sequence ID" value="XM_011083521.2"/>
</dbReference>
<dbReference type="Pfam" id="PF00249">
    <property type="entry name" value="Myb_DNA-binding"/>
    <property type="match status" value="3"/>
</dbReference>
<feature type="compositionally biased region" description="Basic and acidic residues" evidence="7">
    <location>
        <begin position="253"/>
        <end position="265"/>
    </location>
</feature>
<keyword evidence="6" id="KW-0539">Nucleus</keyword>
<accession>A0A6I9TAW7</accession>
<dbReference type="AlphaFoldDB" id="A0A6I9TAW7"/>
<protein>
    <submittedName>
        <fullName evidence="11 12">Transcription factor MYB3R-1</fullName>
    </submittedName>
</protein>
<dbReference type="CDD" id="cd00167">
    <property type="entry name" value="SANT"/>
    <property type="match status" value="3"/>
</dbReference>
<feature type="compositionally biased region" description="Polar residues" evidence="7">
    <location>
        <begin position="241"/>
        <end position="252"/>
    </location>
</feature>
<feature type="region of interest" description="Disordered" evidence="7">
    <location>
        <begin position="1"/>
        <end position="42"/>
    </location>
</feature>
<keyword evidence="4" id="KW-0238">DNA-binding</keyword>
<evidence type="ECO:0000313" key="10">
    <source>
        <dbReference type="Proteomes" id="UP000504604"/>
    </source>
</evidence>
<evidence type="ECO:0000256" key="1">
    <source>
        <dbReference type="ARBA" id="ARBA00004123"/>
    </source>
</evidence>
<feature type="domain" description="Myb-like" evidence="8">
    <location>
        <begin position="32"/>
        <end position="83"/>
    </location>
</feature>
<dbReference type="InterPro" id="IPR009057">
    <property type="entry name" value="Homeodomain-like_sf"/>
</dbReference>
<dbReference type="GO" id="GO:0000978">
    <property type="term" value="F:RNA polymerase II cis-regulatory region sequence-specific DNA binding"/>
    <property type="evidence" value="ECO:0007669"/>
    <property type="project" value="TreeGrafter"/>
</dbReference>
<gene>
    <name evidence="11 12 13" type="primary">LOC105164766</name>
</gene>
<keyword evidence="2" id="KW-0677">Repeat</keyword>
<evidence type="ECO:0000256" key="7">
    <source>
        <dbReference type="SAM" id="MobiDB-lite"/>
    </source>
</evidence>
<dbReference type="GO" id="GO:0000981">
    <property type="term" value="F:DNA-binding transcription factor activity, RNA polymerase II-specific"/>
    <property type="evidence" value="ECO:0007669"/>
    <property type="project" value="TreeGrafter"/>
</dbReference>